<dbReference type="CDD" id="cd07067">
    <property type="entry name" value="HP_PGM_like"/>
    <property type="match status" value="1"/>
</dbReference>
<reference evidence="1" key="2">
    <citation type="submission" date="2024-02" db="EMBL/GenBank/DDBJ databases">
        <authorList>
            <person name="Prathaban M."/>
            <person name="Mythili R."/>
            <person name="Sharmila Devi N."/>
            <person name="Sobanaa M."/>
            <person name="Prathiviraj R."/>
            <person name="Selvin J."/>
        </authorList>
    </citation>
    <scope>NUCLEOTIDE SEQUENCE</scope>
    <source>
        <strain evidence="1">MP1014</strain>
    </source>
</reference>
<dbReference type="InterPro" id="IPR013078">
    <property type="entry name" value="His_Pase_superF_clade-1"/>
</dbReference>
<dbReference type="Pfam" id="PF00300">
    <property type="entry name" value="His_Phos_1"/>
    <property type="match status" value="1"/>
</dbReference>
<reference evidence="1" key="1">
    <citation type="journal article" date="2024" name="Antonie Van Leeuwenhoek">
        <title>Isoptericola haloaureus sp. nov., a dimorphic actinobacterium isolated from mangrove sediments of southeast India, implicating biosaline agricultural significance through nitrogen fixation and salt tolerance genes.</title>
        <authorList>
            <person name="Prathaban M."/>
            <person name="Prathiviraj R."/>
            <person name="Ravichandran M."/>
            <person name="Natarajan S.D."/>
            <person name="Sobanaa M."/>
            <person name="Hari Krishna Kumar S."/>
            <person name="Chandrasekar V."/>
            <person name="Selvin J."/>
        </authorList>
    </citation>
    <scope>NUCLEOTIDE SEQUENCE</scope>
    <source>
        <strain evidence="1">MP1014</strain>
    </source>
</reference>
<dbReference type="Gene3D" id="3.40.50.1240">
    <property type="entry name" value="Phosphoglycerate mutase-like"/>
    <property type="match status" value="1"/>
</dbReference>
<dbReference type="Proteomes" id="UP001310387">
    <property type="component" value="Unassembled WGS sequence"/>
</dbReference>
<comment type="caution">
    <text evidence="1">The sequence shown here is derived from an EMBL/GenBank/DDBJ whole genome shotgun (WGS) entry which is preliminary data.</text>
</comment>
<organism evidence="1 2">
    <name type="scientific">Isoptericola haloaureus</name>
    <dbReference type="NCBI Taxonomy" id="1542902"/>
    <lineage>
        <taxon>Bacteria</taxon>
        <taxon>Bacillati</taxon>
        <taxon>Actinomycetota</taxon>
        <taxon>Actinomycetes</taxon>
        <taxon>Micrococcales</taxon>
        <taxon>Promicromonosporaceae</taxon>
        <taxon>Isoptericola</taxon>
    </lineage>
</organism>
<dbReference type="SUPFAM" id="SSF53254">
    <property type="entry name" value="Phosphoglycerate mutase-like"/>
    <property type="match status" value="1"/>
</dbReference>
<gene>
    <name evidence="1" type="ORF">V5O49_14545</name>
</gene>
<keyword evidence="1" id="KW-0378">Hydrolase</keyword>
<name>A0ABU7ZA38_9MICO</name>
<dbReference type="InterPro" id="IPR050275">
    <property type="entry name" value="PGM_Phosphatase"/>
</dbReference>
<evidence type="ECO:0000313" key="1">
    <source>
        <dbReference type="EMBL" id="MEG3616346.1"/>
    </source>
</evidence>
<proteinExistence type="predicted"/>
<dbReference type="EC" id="3.1.3.-" evidence="1"/>
<evidence type="ECO:0000313" key="2">
    <source>
        <dbReference type="Proteomes" id="UP001310387"/>
    </source>
</evidence>
<sequence length="220" mass="23042">MALPATDSPRLVLLRHGDTEWARAGRHTGRTDVPLTPEGEKQARAAGRRLAGLAPVAVFCSPLTRARRTAELAGFADGIVDPDLSEWDYGPVEGRTSAEVGEALGHPYEIFRDGVDVPGPVDPGTGDPGTTGARGETLAEVRARTDRFLARARPVLAGGGSVLVVAHGHLLRVLATSWLDVDASFGVHLELGCAAICALGSAHGRPTIEAWNLVGDDHAV</sequence>
<dbReference type="EMBL" id="JBAGLP010000118">
    <property type="protein sequence ID" value="MEG3616346.1"/>
    <property type="molecule type" value="Genomic_DNA"/>
</dbReference>
<keyword evidence="2" id="KW-1185">Reference proteome</keyword>
<protein>
    <submittedName>
        <fullName evidence="1">Histidine phosphatase family protein</fullName>
        <ecNumber evidence="1">3.1.3.-</ecNumber>
    </submittedName>
</protein>
<dbReference type="PANTHER" id="PTHR48100">
    <property type="entry name" value="BROAD-SPECIFICITY PHOSPHATASE YOR283W-RELATED"/>
    <property type="match status" value="1"/>
</dbReference>
<dbReference type="InterPro" id="IPR029033">
    <property type="entry name" value="His_PPase_superfam"/>
</dbReference>
<dbReference type="GO" id="GO:0016787">
    <property type="term" value="F:hydrolase activity"/>
    <property type="evidence" value="ECO:0007669"/>
    <property type="project" value="UniProtKB-KW"/>
</dbReference>
<accession>A0ABU7ZA38</accession>
<dbReference type="RefSeq" id="WP_332902827.1">
    <property type="nucleotide sequence ID" value="NZ_JBAGLP010000118.1"/>
</dbReference>
<dbReference type="PANTHER" id="PTHR48100:SF15">
    <property type="entry name" value="SEDOHEPTULOSE 1,7-BISPHOSPHATASE"/>
    <property type="match status" value="1"/>
</dbReference>
<dbReference type="SMART" id="SM00855">
    <property type="entry name" value="PGAM"/>
    <property type="match status" value="1"/>
</dbReference>